<feature type="compositionally biased region" description="Basic residues" evidence="1">
    <location>
        <begin position="109"/>
        <end position="129"/>
    </location>
</feature>
<accession>A0A5C6CRM8</accession>
<dbReference type="InterPro" id="IPR000352">
    <property type="entry name" value="Pep_chain_release_fac_I"/>
</dbReference>
<protein>
    <submittedName>
        <fullName evidence="3">Peptidyl-tRNA hydrolase ArfB</fullName>
        <ecNumber evidence="3">3.1.1.29</ecNumber>
    </submittedName>
</protein>
<dbReference type="EMBL" id="SJPT01000001">
    <property type="protein sequence ID" value="TWU27038.1"/>
    <property type="molecule type" value="Genomic_DNA"/>
</dbReference>
<name>A0A5C6CRM8_9BACT</name>
<dbReference type="Gene3D" id="3.30.160.20">
    <property type="match status" value="1"/>
</dbReference>
<dbReference type="AlphaFoldDB" id="A0A5C6CRM8"/>
<dbReference type="InterPro" id="IPR052104">
    <property type="entry name" value="Mito_Release_Factor_mL62"/>
</dbReference>
<feature type="domain" description="Prokaryotic-type class I peptide chain release factors" evidence="2">
    <location>
        <begin position="23"/>
        <end position="39"/>
    </location>
</feature>
<dbReference type="NCBIfam" id="NF006718">
    <property type="entry name" value="PRK09256.1"/>
    <property type="match status" value="1"/>
</dbReference>
<dbReference type="PROSITE" id="PS00745">
    <property type="entry name" value="RF_PROK_I"/>
    <property type="match status" value="1"/>
</dbReference>
<evidence type="ECO:0000313" key="4">
    <source>
        <dbReference type="Proteomes" id="UP000316304"/>
    </source>
</evidence>
<evidence type="ECO:0000256" key="1">
    <source>
        <dbReference type="SAM" id="MobiDB-lite"/>
    </source>
</evidence>
<dbReference type="GO" id="GO:0016150">
    <property type="term" value="F:translation release factor activity, codon nonspecific"/>
    <property type="evidence" value="ECO:0007669"/>
    <property type="project" value="TreeGrafter"/>
</dbReference>
<dbReference type="GO" id="GO:0004045">
    <property type="term" value="F:peptidyl-tRNA hydrolase activity"/>
    <property type="evidence" value="ECO:0007669"/>
    <property type="project" value="UniProtKB-EC"/>
</dbReference>
<dbReference type="EC" id="3.1.1.29" evidence="3"/>
<comment type="caution">
    <text evidence="3">The sequence shown here is derived from an EMBL/GenBank/DDBJ whole genome shotgun (WGS) entry which is preliminary data.</text>
</comment>
<dbReference type="SUPFAM" id="SSF110916">
    <property type="entry name" value="Peptidyl-tRNA hydrolase domain-like"/>
    <property type="match status" value="1"/>
</dbReference>
<dbReference type="OrthoDB" id="9815709at2"/>
<dbReference type="PANTHER" id="PTHR11075:SF54">
    <property type="entry name" value="LARGE RIBOSOMAL SUBUNIT PROTEIN ML62"/>
    <property type="match status" value="1"/>
</dbReference>
<feature type="region of interest" description="Disordered" evidence="1">
    <location>
        <begin position="99"/>
        <end position="142"/>
    </location>
</feature>
<proteinExistence type="predicted"/>
<dbReference type="RefSeq" id="WP_146593288.1">
    <property type="nucleotide sequence ID" value="NZ_SJPT01000001.1"/>
</dbReference>
<feature type="compositionally biased region" description="Basic and acidic residues" evidence="1">
    <location>
        <begin position="131"/>
        <end position="142"/>
    </location>
</feature>
<evidence type="ECO:0000313" key="3">
    <source>
        <dbReference type="EMBL" id="TWU27038.1"/>
    </source>
</evidence>
<gene>
    <name evidence="3" type="primary">arfB</name>
    <name evidence="3" type="ORF">Pla52o_08950</name>
</gene>
<reference evidence="3 4" key="1">
    <citation type="submission" date="2019-02" db="EMBL/GenBank/DDBJ databases">
        <title>Deep-cultivation of Planctomycetes and their phenomic and genomic characterization uncovers novel biology.</title>
        <authorList>
            <person name="Wiegand S."/>
            <person name="Jogler M."/>
            <person name="Boedeker C."/>
            <person name="Pinto D."/>
            <person name="Vollmers J."/>
            <person name="Rivas-Marin E."/>
            <person name="Kohn T."/>
            <person name="Peeters S.H."/>
            <person name="Heuer A."/>
            <person name="Rast P."/>
            <person name="Oberbeckmann S."/>
            <person name="Bunk B."/>
            <person name="Jeske O."/>
            <person name="Meyerdierks A."/>
            <person name="Storesund J.E."/>
            <person name="Kallscheuer N."/>
            <person name="Luecker S."/>
            <person name="Lage O.M."/>
            <person name="Pohl T."/>
            <person name="Merkel B.J."/>
            <person name="Hornburger P."/>
            <person name="Mueller R.-W."/>
            <person name="Bruemmer F."/>
            <person name="Labrenz M."/>
            <person name="Spormann A.M."/>
            <person name="Op Den Camp H."/>
            <person name="Overmann J."/>
            <person name="Amann R."/>
            <person name="Jetten M.S.M."/>
            <person name="Mascher T."/>
            <person name="Medema M.H."/>
            <person name="Devos D.P."/>
            <person name="Kaster A.-K."/>
            <person name="Ovreas L."/>
            <person name="Rohde M."/>
            <person name="Galperin M.Y."/>
            <person name="Jogler C."/>
        </authorList>
    </citation>
    <scope>NUCLEOTIDE SEQUENCE [LARGE SCALE GENOMIC DNA]</scope>
    <source>
        <strain evidence="3 4">Pla52o</strain>
    </source>
</reference>
<keyword evidence="3" id="KW-0378">Hydrolase</keyword>
<evidence type="ECO:0000259" key="2">
    <source>
        <dbReference type="PROSITE" id="PS00745"/>
    </source>
</evidence>
<keyword evidence="4" id="KW-1185">Reference proteome</keyword>
<organism evidence="3 4">
    <name type="scientific">Novipirellula galeiformis</name>
    <dbReference type="NCBI Taxonomy" id="2528004"/>
    <lineage>
        <taxon>Bacteria</taxon>
        <taxon>Pseudomonadati</taxon>
        <taxon>Planctomycetota</taxon>
        <taxon>Planctomycetia</taxon>
        <taxon>Pirellulales</taxon>
        <taxon>Pirellulaceae</taxon>
        <taxon>Novipirellula</taxon>
    </lineage>
</organism>
<dbReference type="Pfam" id="PF00472">
    <property type="entry name" value="RF-1"/>
    <property type="match status" value="1"/>
</dbReference>
<dbReference type="Proteomes" id="UP000316304">
    <property type="component" value="Unassembled WGS sequence"/>
</dbReference>
<dbReference type="PANTHER" id="PTHR11075">
    <property type="entry name" value="PEPTIDE CHAIN RELEASE FACTOR"/>
    <property type="match status" value="1"/>
</dbReference>
<sequence length="142" mass="16224">MNDLFVNARLSIPAAELNFTAARSSGPGGQNVNKVNSKVTLRWSMADCPGFNLGWRRRFTTRYQNRITREGELVLHSERYRDQARNLADARSKLAEMLLACQAPPTPRKATKPTRGSQRRRLDKKRQNSQKKSDRRGPRADD</sequence>